<organism evidence="6 7">
    <name type="scientific">Oidiodendron maius (strain Zn)</name>
    <dbReference type="NCBI Taxonomy" id="913774"/>
    <lineage>
        <taxon>Eukaryota</taxon>
        <taxon>Fungi</taxon>
        <taxon>Dikarya</taxon>
        <taxon>Ascomycota</taxon>
        <taxon>Pezizomycotina</taxon>
        <taxon>Leotiomycetes</taxon>
        <taxon>Leotiomycetes incertae sedis</taxon>
        <taxon>Myxotrichaceae</taxon>
        <taxon>Oidiodendron</taxon>
    </lineage>
</organism>
<evidence type="ECO:0000259" key="5">
    <source>
        <dbReference type="Pfam" id="PF01974"/>
    </source>
</evidence>
<feature type="region of interest" description="Disordered" evidence="4">
    <location>
        <begin position="104"/>
        <end position="123"/>
    </location>
</feature>
<dbReference type="GO" id="GO:0005737">
    <property type="term" value="C:cytoplasm"/>
    <property type="evidence" value="ECO:0007669"/>
    <property type="project" value="TreeGrafter"/>
</dbReference>
<dbReference type="InParanoid" id="A0A0C3CRI7"/>
<dbReference type="GO" id="GO:0000379">
    <property type="term" value="P:tRNA-type intron splice site recognition and cleavage"/>
    <property type="evidence" value="ECO:0007669"/>
    <property type="project" value="TreeGrafter"/>
</dbReference>
<dbReference type="SUPFAM" id="SSF53032">
    <property type="entry name" value="tRNA-intron endonuclease catalytic domain-like"/>
    <property type="match status" value="1"/>
</dbReference>
<dbReference type="FunFam" id="3.40.1350.10:FF:000007">
    <property type="entry name" value="tRNA-splicing endonuclease subunit Sen2"/>
    <property type="match status" value="1"/>
</dbReference>
<dbReference type="OrthoDB" id="10249562at2759"/>
<sequence length="591" mass="66870">TRSQQLNKLYALPAPLRTFPLPTLVPHNPLSLFQILYVWLSQSISPPSSHFEPLYRGLWSPDTRSVHITDDRSIQGLWEQGFFGKGTLSRSEPNWMKGQIARANRSKATSEELTKQRREERQQAKWERARKEREAIDQKLLEEAGALLKKEIISKSDSTSTLEQALIEGSNGSTASKSGANHWAKSLEFFPSPVGPIELLSLPNSISDLEKWAYDDVPRNPPDSFQGVIINRTPTSFAYTELSRYKNQDAENTKSHTITNDSLPIHNGVGHDAMHIDSDDFRVGNELLSNGHPKGLKSQINGITTNNLGDATRGLVKSEDTTHTSVLGTPTESALANGNSGSPTRPRSKSQKCVRFSPNVEKNTFIQSEPPSPDQGLAPFTNNSTTIEFKEEKFIQQQEHFQLTMEEAFFLSYGLGALLILDPVTNSPIPNQDLFSLFRKASHFPPLSNPVLAPDDTFLVNYVVYHHYRSLGWCVRGGAKFSCDFLLYHRGPVFSHAEFAILIVPSYTDPYWSSDPFLQNYVRGKEKRSWSWMHCINRVIGQVKKKLILVYVDIPRPMDIEGKTQLGIDEVLGRYKVREFVMRRWLSNRER</sequence>
<dbReference type="GO" id="GO:0000213">
    <property type="term" value="F:tRNA-intron lyase activity"/>
    <property type="evidence" value="ECO:0007669"/>
    <property type="project" value="UniProtKB-EC"/>
</dbReference>
<feature type="non-terminal residue" evidence="6">
    <location>
        <position position="591"/>
    </location>
</feature>
<dbReference type="Gene3D" id="3.40.1350.10">
    <property type="match status" value="1"/>
</dbReference>
<dbReference type="EMBL" id="KN832875">
    <property type="protein sequence ID" value="KIN01604.1"/>
    <property type="molecule type" value="Genomic_DNA"/>
</dbReference>
<feature type="compositionally biased region" description="Basic and acidic residues" evidence="4">
    <location>
        <begin position="108"/>
        <end position="123"/>
    </location>
</feature>
<dbReference type="PANTHER" id="PTHR21227:SF0">
    <property type="entry name" value="TRNA-SPLICING ENDONUCLEASE SUBUNIT SEN2"/>
    <property type="match status" value="1"/>
</dbReference>
<dbReference type="PANTHER" id="PTHR21227">
    <property type="entry name" value="TRNA-SPLICING ENDONUCLEASE SUBUNIT SEN2"/>
    <property type="match status" value="1"/>
</dbReference>
<evidence type="ECO:0000313" key="6">
    <source>
        <dbReference type="EMBL" id="KIN01604.1"/>
    </source>
</evidence>
<evidence type="ECO:0000313" key="7">
    <source>
        <dbReference type="Proteomes" id="UP000054321"/>
    </source>
</evidence>
<dbReference type="GO" id="GO:0003676">
    <property type="term" value="F:nucleic acid binding"/>
    <property type="evidence" value="ECO:0007669"/>
    <property type="project" value="InterPro"/>
</dbReference>
<dbReference type="InterPro" id="IPR036167">
    <property type="entry name" value="tRNA_intron_Endo_cat-like_sf"/>
</dbReference>
<feature type="domain" description="tRNA intron endonuclease catalytic" evidence="5">
    <location>
        <begin position="458"/>
        <end position="553"/>
    </location>
</feature>
<evidence type="ECO:0000256" key="3">
    <source>
        <dbReference type="ARBA" id="ARBA00034031"/>
    </source>
</evidence>
<accession>A0A0C3CRI7</accession>
<protein>
    <recommendedName>
        <fullName evidence="2">tRNA-intron lyase</fullName>
        <ecNumber evidence="2">4.6.1.16</ecNumber>
    </recommendedName>
</protein>
<dbReference type="InterPro" id="IPR011856">
    <property type="entry name" value="tRNA_endonuc-like_dom_sf"/>
</dbReference>
<comment type="catalytic activity">
    <reaction evidence="3">
        <text>pretRNA = a 3'-half-tRNA molecule with a 5'-OH end + a 5'-half-tRNA molecule with a 2',3'-cyclic phosphate end + an intron with a 2',3'-cyclic phosphate and a 5'-hydroxyl terminus.</text>
        <dbReference type="EC" id="4.6.1.16"/>
    </reaction>
</comment>
<dbReference type="HOGENOM" id="CLU_012847_1_0_1"/>
<dbReference type="EC" id="4.6.1.16" evidence="2"/>
<dbReference type="Proteomes" id="UP000054321">
    <property type="component" value="Unassembled WGS sequence"/>
</dbReference>
<comment type="similarity">
    <text evidence="1">Belongs to the tRNA-intron endonuclease family.</text>
</comment>
<dbReference type="InterPro" id="IPR006676">
    <property type="entry name" value="tRNA_splic"/>
</dbReference>
<keyword evidence="7" id="KW-1185">Reference proteome</keyword>
<proteinExistence type="inferred from homology"/>
<evidence type="ECO:0000256" key="4">
    <source>
        <dbReference type="SAM" id="MobiDB-lite"/>
    </source>
</evidence>
<dbReference type="Pfam" id="PF01974">
    <property type="entry name" value="tRNA_int_endo"/>
    <property type="match status" value="1"/>
</dbReference>
<name>A0A0C3CRI7_OIDMZ</name>
<evidence type="ECO:0000256" key="1">
    <source>
        <dbReference type="ARBA" id="ARBA00008078"/>
    </source>
</evidence>
<dbReference type="GO" id="GO:0000214">
    <property type="term" value="C:tRNA-intron endonuclease complex"/>
    <property type="evidence" value="ECO:0007669"/>
    <property type="project" value="TreeGrafter"/>
</dbReference>
<feature type="region of interest" description="Disordered" evidence="4">
    <location>
        <begin position="318"/>
        <end position="353"/>
    </location>
</feature>
<feature type="compositionally biased region" description="Polar residues" evidence="4">
    <location>
        <begin position="323"/>
        <end position="345"/>
    </location>
</feature>
<gene>
    <name evidence="6" type="ORF">OIDMADRAFT_92987</name>
</gene>
<dbReference type="CDD" id="cd22363">
    <property type="entry name" value="tRNA-intron_lyase_C"/>
    <property type="match status" value="1"/>
</dbReference>
<evidence type="ECO:0000256" key="2">
    <source>
        <dbReference type="ARBA" id="ARBA00012573"/>
    </source>
</evidence>
<dbReference type="AlphaFoldDB" id="A0A0C3CRI7"/>
<reference evidence="7" key="2">
    <citation type="submission" date="2015-01" db="EMBL/GenBank/DDBJ databases">
        <title>Evolutionary Origins and Diversification of the Mycorrhizal Mutualists.</title>
        <authorList>
            <consortium name="DOE Joint Genome Institute"/>
            <consortium name="Mycorrhizal Genomics Consortium"/>
            <person name="Kohler A."/>
            <person name="Kuo A."/>
            <person name="Nagy L.G."/>
            <person name="Floudas D."/>
            <person name="Copeland A."/>
            <person name="Barry K.W."/>
            <person name="Cichocki N."/>
            <person name="Veneault-Fourrey C."/>
            <person name="LaButti K."/>
            <person name="Lindquist E.A."/>
            <person name="Lipzen A."/>
            <person name="Lundell T."/>
            <person name="Morin E."/>
            <person name="Murat C."/>
            <person name="Riley R."/>
            <person name="Ohm R."/>
            <person name="Sun H."/>
            <person name="Tunlid A."/>
            <person name="Henrissat B."/>
            <person name="Grigoriev I.V."/>
            <person name="Hibbett D.S."/>
            <person name="Martin F."/>
        </authorList>
    </citation>
    <scope>NUCLEOTIDE SEQUENCE [LARGE SCALE GENOMIC DNA]</scope>
    <source>
        <strain evidence="7">Zn</strain>
    </source>
</reference>
<dbReference type="STRING" id="913774.A0A0C3CRI7"/>
<reference evidence="6 7" key="1">
    <citation type="submission" date="2014-04" db="EMBL/GenBank/DDBJ databases">
        <authorList>
            <consortium name="DOE Joint Genome Institute"/>
            <person name="Kuo A."/>
            <person name="Martino E."/>
            <person name="Perotto S."/>
            <person name="Kohler A."/>
            <person name="Nagy L.G."/>
            <person name="Floudas D."/>
            <person name="Copeland A."/>
            <person name="Barry K.W."/>
            <person name="Cichocki N."/>
            <person name="Veneault-Fourrey C."/>
            <person name="LaButti K."/>
            <person name="Lindquist E.A."/>
            <person name="Lipzen A."/>
            <person name="Lundell T."/>
            <person name="Morin E."/>
            <person name="Murat C."/>
            <person name="Sun H."/>
            <person name="Tunlid A."/>
            <person name="Henrissat B."/>
            <person name="Grigoriev I.V."/>
            <person name="Hibbett D.S."/>
            <person name="Martin F."/>
            <person name="Nordberg H.P."/>
            <person name="Cantor M.N."/>
            <person name="Hua S.X."/>
        </authorList>
    </citation>
    <scope>NUCLEOTIDE SEQUENCE [LARGE SCALE GENOMIC DNA]</scope>
    <source>
        <strain evidence="6 7">Zn</strain>
    </source>
</reference>
<dbReference type="FunCoup" id="A0A0C3CRI7">
    <property type="interactions" value="70"/>
</dbReference>
<feature type="non-terminal residue" evidence="6">
    <location>
        <position position="1"/>
    </location>
</feature>
<dbReference type="InterPro" id="IPR006677">
    <property type="entry name" value="tRNA_intron_Endonuc_cat-like"/>
</dbReference>